<keyword evidence="1" id="KW-1133">Transmembrane helix</keyword>
<evidence type="ECO:0000256" key="1">
    <source>
        <dbReference type="SAM" id="Phobius"/>
    </source>
</evidence>
<feature type="transmembrane region" description="Helical" evidence="1">
    <location>
        <begin position="59"/>
        <end position="80"/>
    </location>
</feature>
<proteinExistence type="predicted"/>
<reference evidence="2" key="1">
    <citation type="submission" date="2022-11" db="EMBL/GenBank/DDBJ databases">
        <title>Robbsia betulipollinis sp. nov., isolated from pollen of birch (Betula pendula).</title>
        <authorList>
            <person name="Shi H."/>
            <person name="Ambika Manirajan B."/>
            <person name="Ratering S."/>
            <person name="Geissler-Plaum R."/>
            <person name="Schnell S."/>
        </authorList>
    </citation>
    <scope>NUCLEOTIDE SEQUENCE</scope>
    <source>
        <strain evidence="2">Bb-Pol-6</strain>
    </source>
</reference>
<dbReference type="EMBL" id="JAPMXC010000001">
    <property type="protein sequence ID" value="MCY0387903.1"/>
    <property type="molecule type" value="Genomic_DNA"/>
</dbReference>
<evidence type="ECO:0000313" key="3">
    <source>
        <dbReference type="Proteomes" id="UP001082899"/>
    </source>
</evidence>
<organism evidence="2 3">
    <name type="scientific">Robbsia betulipollinis</name>
    <dbReference type="NCBI Taxonomy" id="2981849"/>
    <lineage>
        <taxon>Bacteria</taxon>
        <taxon>Pseudomonadati</taxon>
        <taxon>Pseudomonadota</taxon>
        <taxon>Betaproteobacteria</taxon>
        <taxon>Burkholderiales</taxon>
        <taxon>Burkholderiaceae</taxon>
        <taxon>Robbsia</taxon>
    </lineage>
</organism>
<protein>
    <submittedName>
        <fullName evidence="2">Uncharacterized protein</fullName>
    </submittedName>
</protein>
<sequence length="94" mass="10865">MYNPVSWRSKVYDRIGRAIFGEPPSKDFYYIEGDRVLEQTHASFIRSVHANLLRRDLRALVSCRMLILGIVLGAICWWNAGEYTGALSQAIHWH</sequence>
<keyword evidence="1" id="KW-0812">Transmembrane</keyword>
<keyword evidence="3" id="KW-1185">Reference proteome</keyword>
<comment type="caution">
    <text evidence="2">The sequence shown here is derived from an EMBL/GenBank/DDBJ whole genome shotgun (WGS) entry which is preliminary data.</text>
</comment>
<dbReference type="RefSeq" id="WP_267847612.1">
    <property type="nucleotide sequence ID" value="NZ_JAPMXC010000001.1"/>
</dbReference>
<evidence type="ECO:0000313" key="2">
    <source>
        <dbReference type="EMBL" id="MCY0387903.1"/>
    </source>
</evidence>
<name>A0ABT3ZPP9_9BURK</name>
<dbReference type="Proteomes" id="UP001082899">
    <property type="component" value="Unassembled WGS sequence"/>
</dbReference>
<keyword evidence="1" id="KW-0472">Membrane</keyword>
<accession>A0ABT3ZPP9</accession>
<gene>
    <name evidence="2" type="ORF">OVY01_11775</name>
</gene>